<comment type="similarity">
    <text evidence="2 9">Belongs to the glycosyl hydrolase 28 family.</text>
</comment>
<dbReference type="InterPro" id="IPR012334">
    <property type="entry name" value="Pectin_lyas_fold"/>
</dbReference>
<evidence type="ECO:0000313" key="10">
    <source>
        <dbReference type="EMBL" id="CZR50944.1"/>
    </source>
</evidence>
<organism evidence="10 11">
    <name type="scientific">Phialocephala subalpina</name>
    <dbReference type="NCBI Taxonomy" id="576137"/>
    <lineage>
        <taxon>Eukaryota</taxon>
        <taxon>Fungi</taxon>
        <taxon>Dikarya</taxon>
        <taxon>Ascomycota</taxon>
        <taxon>Pezizomycotina</taxon>
        <taxon>Leotiomycetes</taxon>
        <taxon>Helotiales</taxon>
        <taxon>Mollisiaceae</taxon>
        <taxon>Phialocephala</taxon>
        <taxon>Phialocephala fortinii species complex</taxon>
    </lineage>
</organism>
<evidence type="ECO:0000313" key="11">
    <source>
        <dbReference type="Proteomes" id="UP000184330"/>
    </source>
</evidence>
<evidence type="ECO:0000256" key="5">
    <source>
        <dbReference type="ARBA" id="ARBA00022801"/>
    </source>
</evidence>
<dbReference type="EMBL" id="FJOG01000001">
    <property type="protein sequence ID" value="CZR50944.1"/>
    <property type="molecule type" value="Genomic_DNA"/>
</dbReference>
<dbReference type="PANTHER" id="PTHR31736">
    <property type="match status" value="1"/>
</dbReference>
<evidence type="ECO:0000256" key="9">
    <source>
        <dbReference type="RuleBase" id="RU361169"/>
    </source>
</evidence>
<dbReference type="GO" id="GO:0005975">
    <property type="term" value="P:carbohydrate metabolic process"/>
    <property type="evidence" value="ECO:0007669"/>
    <property type="project" value="InterPro"/>
</dbReference>
<dbReference type="GO" id="GO:0004650">
    <property type="term" value="F:polygalacturonase activity"/>
    <property type="evidence" value="ECO:0007669"/>
    <property type="project" value="InterPro"/>
</dbReference>
<evidence type="ECO:0000256" key="4">
    <source>
        <dbReference type="ARBA" id="ARBA00022729"/>
    </source>
</evidence>
<proteinExistence type="inferred from homology"/>
<dbReference type="InterPro" id="IPR000743">
    <property type="entry name" value="Glyco_hydro_28"/>
</dbReference>
<reference evidence="10 11" key="1">
    <citation type="submission" date="2016-03" db="EMBL/GenBank/DDBJ databases">
        <authorList>
            <person name="Ploux O."/>
        </authorList>
    </citation>
    <scope>NUCLEOTIDE SEQUENCE [LARGE SCALE GENOMIC DNA]</scope>
    <source>
        <strain evidence="10 11">UAMH 11012</strain>
    </source>
</reference>
<keyword evidence="8" id="KW-0961">Cell wall biogenesis/degradation</keyword>
<protein>
    <recommendedName>
        <fullName evidence="12">Exopolygalacturonase</fullName>
    </recommendedName>
</protein>
<dbReference type="Gene3D" id="2.160.20.10">
    <property type="entry name" value="Single-stranded right-handed beta-helix, Pectin lyase-like"/>
    <property type="match status" value="1"/>
</dbReference>
<accession>A0A1L7WDT2</accession>
<evidence type="ECO:0000256" key="3">
    <source>
        <dbReference type="ARBA" id="ARBA00022525"/>
    </source>
</evidence>
<evidence type="ECO:0000256" key="6">
    <source>
        <dbReference type="ARBA" id="ARBA00023180"/>
    </source>
</evidence>
<keyword evidence="7 9" id="KW-0326">Glycosidase</keyword>
<keyword evidence="3" id="KW-0964">Secreted</keyword>
<evidence type="ECO:0000256" key="2">
    <source>
        <dbReference type="ARBA" id="ARBA00008834"/>
    </source>
</evidence>
<dbReference type="STRING" id="576137.A0A1L7WDT2"/>
<dbReference type="PANTHER" id="PTHR31736:SF8">
    <property type="entry name" value="PUTATIVE (AFU_ORTHOLOGUE AFUA_7G06410)-RELATED"/>
    <property type="match status" value="1"/>
</dbReference>
<comment type="subcellular location">
    <subcellularLocation>
        <location evidence="1">Secreted</location>
    </subcellularLocation>
</comment>
<keyword evidence="4" id="KW-0732">Signal</keyword>
<gene>
    <name evidence="10" type="ORF">PAC_00818</name>
</gene>
<keyword evidence="6" id="KW-0325">Glycoprotein</keyword>
<dbReference type="Pfam" id="PF00295">
    <property type="entry name" value="Glyco_hydro_28"/>
    <property type="match status" value="1"/>
</dbReference>
<evidence type="ECO:0000256" key="1">
    <source>
        <dbReference type="ARBA" id="ARBA00004613"/>
    </source>
</evidence>
<dbReference type="Proteomes" id="UP000184330">
    <property type="component" value="Unassembled WGS sequence"/>
</dbReference>
<dbReference type="SUPFAM" id="SSF51126">
    <property type="entry name" value="Pectin lyase-like"/>
    <property type="match status" value="1"/>
</dbReference>
<dbReference type="OrthoDB" id="187139at2759"/>
<name>A0A1L7WDT2_9HELO</name>
<keyword evidence="11" id="KW-1185">Reference proteome</keyword>
<evidence type="ECO:0000256" key="8">
    <source>
        <dbReference type="ARBA" id="ARBA00023316"/>
    </source>
</evidence>
<dbReference type="GO" id="GO:0005576">
    <property type="term" value="C:extracellular region"/>
    <property type="evidence" value="ECO:0007669"/>
    <property type="project" value="UniProtKB-SubCell"/>
</dbReference>
<dbReference type="InterPro" id="IPR011050">
    <property type="entry name" value="Pectin_lyase_fold/virulence"/>
</dbReference>
<evidence type="ECO:0008006" key="12">
    <source>
        <dbReference type="Google" id="ProtNLM"/>
    </source>
</evidence>
<dbReference type="AlphaFoldDB" id="A0A1L7WDT2"/>
<keyword evidence="5 9" id="KW-0378">Hydrolase</keyword>
<sequence length="242" mass="26438">MEVMHSENVLLQPIFVNNTLNNDKSNQNSDGADTLSSDNITFRRWFVDNGDDSISTKQNSSNIFIEDSIFKRDLGVALGSTGQYPGEYEYIDGVYAKNITCINSAQAGYIKTWTGEQKGTPPNGGGGGTGVVQNIKFENFTFQNSKYIFAIGQCTTYSFNFGDCDSSTMAISNFSVGPLNGTSAFEPTNVRLQCSRARPCPRIEVRDLDLTWDGNAAMSFFNCSNVVDPVGFTCNQTSPSGF</sequence>
<dbReference type="GO" id="GO:0071555">
    <property type="term" value="P:cell wall organization"/>
    <property type="evidence" value="ECO:0007669"/>
    <property type="project" value="UniProtKB-KW"/>
</dbReference>
<evidence type="ECO:0000256" key="7">
    <source>
        <dbReference type="ARBA" id="ARBA00023295"/>
    </source>
</evidence>